<dbReference type="EMBL" id="QWGR01000236">
    <property type="protein sequence ID" value="RIJ43755.1"/>
    <property type="molecule type" value="Genomic_DNA"/>
</dbReference>
<name>A0A399SPK1_9BACT</name>
<protein>
    <submittedName>
        <fullName evidence="2">GGDEF domain-containing protein</fullName>
    </submittedName>
</protein>
<evidence type="ECO:0000313" key="3">
    <source>
        <dbReference type="Proteomes" id="UP000265926"/>
    </source>
</evidence>
<dbReference type="InterPro" id="IPR000160">
    <property type="entry name" value="GGDEF_dom"/>
</dbReference>
<evidence type="ECO:0000313" key="2">
    <source>
        <dbReference type="EMBL" id="RIJ43755.1"/>
    </source>
</evidence>
<dbReference type="PANTHER" id="PTHR46663">
    <property type="entry name" value="DIGUANYLATE CYCLASE DGCT-RELATED"/>
    <property type="match status" value="1"/>
</dbReference>
<evidence type="ECO:0000259" key="1">
    <source>
        <dbReference type="PROSITE" id="PS50887"/>
    </source>
</evidence>
<dbReference type="PANTHER" id="PTHR46663:SF3">
    <property type="entry name" value="SLL0267 PROTEIN"/>
    <property type="match status" value="1"/>
</dbReference>
<dbReference type="SUPFAM" id="SSF55073">
    <property type="entry name" value="Nucleotide cyclase"/>
    <property type="match status" value="1"/>
</dbReference>
<feature type="domain" description="GGDEF" evidence="1">
    <location>
        <begin position="17"/>
        <end position="149"/>
    </location>
</feature>
<dbReference type="InterPro" id="IPR029787">
    <property type="entry name" value="Nucleotide_cyclase"/>
</dbReference>
<comment type="caution">
    <text evidence="2">The sequence shown here is derived from an EMBL/GenBank/DDBJ whole genome shotgun (WGS) entry which is preliminary data.</text>
</comment>
<accession>A0A399SPK1</accession>
<dbReference type="InterPro" id="IPR043128">
    <property type="entry name" value="Rev_trsase/Diguanyl_cyclase"/>
</dbReference>
<reference evidence="2 3" key="1">
    <citation type="submission" date="2018-08" db="EMBL/GenBank/DDBJ databases">
        <title>Pallidiluteibacterium maritimus gen. nov., sp. nov., isolated from coastal sediment.</title>
        <authorList>
            <person name="Zhou L.Y."/>
        </authorList>
    </citation>
    <scope>NUCLEOTIDE SEQUENCE [LARGE SCALE GENOMIC DNA]</scope>
    <source>
        <strain evidence="2 3">XSD2</strain>
    </source>
</reference>
<dbReference type="NCBIfam" id="TIGR00254">
    <property type="entry name" value="GGDEF"/>
    <property type="match status" value="1"/>
</dbReference>
<dbReference type="OrthoDB" id="1355702at2"/>
<keyword evidence="3" id="KW-1185">Reference proteome</keyword>
<feature type="non-terminal residue" evidence="2">
    <location>
        <position position="180"/>
    </location>
</feature>
<dbReference type="SMART" id="SM00267">
    <property type="entry name" value="GGDEF"/>
    <property type="match status" value="1"/>
</dbReference>
<sequence>NRLAFLHMLGKAVKGEQCFAMAMMDLDRFKIVNDTLGHLAGDELIRMVCEILRQQVPANGFVARLGGDEFVVMLEALDGLGTRRVAERILSAISAPFHIEGQELYLGVSIGIAVAPHDGDDPNTLLRKADAAMYLAKERGRNNFQTFTSDLDDRVSRRFRIESGLRRAGDRNEFYADYQP</sequence>
<gene>
    <name evidence="2" type="ORF">D1614_24825</name>
</gene>
<organism evidence="2 3">
    <name type="scientific">Maribellus luteus</name>
    <dbReference type="NCBI Taxonomy" id="2305463"/>
    <lineage>
        <taxon>Bacteria</taxon>
        <taxon>Pseudomonadati</taxon>
        <taxon>Bacteroidota</taxon>
        <taxon>Bacteroidia</taxon>
        <taxon>Marinilabiliales</taxon>
        <taxon>Prolixibacteraceae</taxon>
        <taxon>Maribellus</taxon>
    </lineage>
</organism>
<dbReference type="CDD" id="cd01949">
    <property type="entry name" value="GGDEF"/>
    <property type="match status" value="1"/>
</dbReference>
<dbReference type="Pfam" id="PF00990">
    <property type="entry name" value="GGDEF"/>
    <property type="match status" value="1"/>
</dbReference>
<dbReference type="Gene3D" id="3.30.70.270">
    <property type="match status" value="1"/>
</dbReference>
<proteinExistence type="predicted"/>
<dbReference type="InterPro" id="IPR052163">
    <property type="entry name" value="DGC-Regulatory_Protein"/>
</dbReference>
<feature type="non-terminal residue" evidence="2">
    <location>
        <position position="1"/>
    </location>
</feature>
<dbReference type="AlphaFoldDB" id="A0A399SPK1"/>
<dbReference type="PROSITE" id="PS50887">
    <property type="entry name" value="GGDEF"/>
    <property type="match status" value="1"/>
</dbReference>
<dbReference type="Proteomes" id="UP000265926">
    <property type="component" value="Unassembled WGS sequence"/>
</dbReference>